<dbReference type="Proteomes" id="UP000040453">
    <property type="component" value="Unassembled WGS sequence"/>
</dbReference>
<organism evidence="2 3">
    <name type="scientific">Oceanobacillus oncorhynchi</name>
    <dbReference type="NCBI Taxonomy" id="545501"/>
    <lineage>
        <taxon>Bacteria</taxon>
        <taxon>Bacillati</taxon>
        <taxon>Bacillota</taxon>
        <taxon>Bacilli</taxon>
        <taxon>Bacillales</taxon>
        <taxon>Bacillaceae</taxon>
        <taxon>Oceanobacillus</taxon>
    </lineage>
</organism>
<gene>
    <name evidence="2" type="ORF">BN997_02029</name>
</gene>
<dbReference type="AlphaFoldDB" id="A0A0A1MT66"/>
<keyword evidence="1" id="KW-0812">Transmembrane</keyword>
<dbReference type="OrthoDB" id="2720650at2"/>
<feature type="transmembrane region" description="Helical" evidence="1">
    <location>
        <begin position="57"/>
        <end position="80"/>
    </location>
</feature>
<proteinExistence type="predicted"/>
<reference evidence="2 3" key="1">
    <citation type="submission" date="2014-11" db="EMBL/GenBank/DDBJ databases">
        <authorList>
            <person name="Urmite Genomes Urmite Genomes"/>
        </authorList>
    </citation>
    <scope>NUCLEOTIDE SEQUENCE [LARGE SCALE GENOMIC DNA]</scope>
    <source>
        <strain evidence="2 3">Oc5</strain>
    </source>
</reference>
<evidence type="ECO:0000256" key="1">
    <source>
        <dbReference type="SAM" id="Phobius"/>
    </source>
</evidence>
<evidence type="ECO:0000313" key="2">
    <source>
        <dbReference type="EMBL" id="CEI82171.1"/>
    </source>
</evidence>
<evidence type="ECO:0000313" key="3">
    <source>
        <dbReference type="Proteomes" id="UP000040453"/>
    </source>
</evidence>
<dbReference type="RefSeq" id="WP_042531806.1">
    <property type="nucleotide sequence ID" value="NZ_CAXOIH010000015.1"/>
</dbReference>
<protein>
    <submittedName>
        <fullName evidence="2">Uncharacterized protein</fullName>
    </submittedName>
</protein>
<dbReference type="EMBL" id="CDGG01000001">
    <property type="protein sequence ID" value="CEI82171.1"/>
    <property type="molecule type" value="Genomic_DNA"/>
</dbReference>
<keyword evidence="3" id="KW-1185">Reference proteome</keyword>
<keyword evidence="1" id="KW-0472">Membrane</keyword>
<accession>A0A0A1MT66</accession>
<sequence length="100" mass="11180">MLNRYLMIALMIILLPMTQLFPGVHHSYVLTDHEILIDSQSSPDLGVGGNDQQDKSFIASPGLVITLFLLGSLCLFTTIVRVNRTKQLLTPVFYQSNFVV</sequence>
<keyword evidence="1" id="KW-1133">Transmembrane helix</keyword>
<name>A0A0A1MT66_9BACI</name>